<dbReference type="GO" id="GO:0006826">
    <property type="term" value="P:iron ion transport"/>
    <property type="evidence" value="ECO:0007669"/>
    <property type="project" value="UniProtKB-KW"/>
</dbReference>
<comment type="subcellular location">
    <subcellularLocation>
        <location evidence="1 11">Cell outer membrane</location>
        <topology evidence="1 11">Multi-pass membrane protein</topology>
    </subcellularLocation>
</comment>
<gene>
    <name evidence="16" type="ORF">EWH08_13100</name>
</gene>
<evidence type="ECO:0000256" key="10">
    <source>
        <dbReference type="ARBA" id="ARBA00023237"/>
    </source>
</evidence>
<dbReference type="RefSeq" id="WP_129965550.1">
    <property type="nucleotide sequence ID" value="NZ_JACBZE010000005.1"/>
</dbReference>
<feature type="signal peptide" evidence="13">
    <location>
        <begin position="1"/>
        <end position="29"/>
    </location>
</feature>
<accession>A0A4Q4J6F3</accession>
<keyword evidence="3 11" id="KW-1134">Transmembrane beta strand</keyword>
<evidence type="ECO:0000259" key="14">
    <source>
        <dbReference type="Pfam" id="PF00593"/>
    </source>
</evidence>
<feature type="domain" description="TonB-dependent receptor-like beta-barrel" evidence="14">
    <location>
        <begin position="894"/>
        <end position="980"/>
    </location>
</feature>
<dbReference type="GO" id="GO:0009279">
    <property type="term" value="C:cell outer membrane"/>
    <property type="evidence" value="ECO:0007669"/>
    <property type="project" value="UniProtKB-SubCell"/>
</dbReference>
<dbReference type="EMBL" id="SEOM01000004">
    <property type="protein sequence ID" value="RYM01601.1"/>
    <property type="molecule type" value="Genomic_DNA"/>
</dbReference>
<comment type="similarity">
    <text evidence="11 12">Belongs to the TonB-dependent receptor family.</text>
</comment>
<dbReference type="SUPFAM" id="SSF56935">
    <property type="entry name" value="Porins"/>
    <property type="match status" value="1"/>
</dbReference>
<protein>
    <submittedName>
        <fullName evidence="16">TonB-dependent receptor</fullName>
    </submittedName>
</protein>
<evidence type="ECO:0000256" key="9">
    <source>
        <dbReference type="ARBA" id="ARBA00023136"/>
    </source>
</evidence>
<organism evidence="16 17">
    <name type="scientific">Sphingobium indicum</name>
    <dbReference type="NCBI Taxonomy" id="332055"/>
    <lineage>
        <taxon>Bacteria</taxon>
        <taxon>Pseudomonadati</taxon>
        <taxon>Pseudomonadota</taxon>
        <taxon>Alphaproteobacteria</taxon>
        <taxon>Sphingomonadales</taxon>
        <taxon>Sphingomonadaceae</taxon>
        <taxon>Sphingobium</taxon>
    </lineage>
</organism>
<sequence>MTRIFIRKRTGFLLGAALAGLIAPSVAQAEEASKSAPPAAEGGGRASAPASVIDIVVTAQRESQSLQSVPISVSAFTAETLQRQQIDNSLDLQLSLPNTIFTKNNFSKSSFTIRGIGDLCVGSSCDSATGITNNELPLFDTRLFEVEYFDLERVEVLRGPQGTLFGRNATSGVVNFITAKPDLNGVHASGEVEYGNYDSRKVKGMLNLPLTQSLGARFAGIYVNRDGYTKNLHDGARLDGRDIYAVRASLRWEPSSSTTIDLLGYYFHEKDNRLRIQKQKCLRDPTGVLGCLPGRLGNDYTNNNATFGGTLTSREYLTMQGGPGIGALALGSLYGPDSNLGNPLIADPRTVNTDFHPTFFSDEIQAQLRIEHDFGPVTLKVSGQYQRTRTAASQDYNLSVNNAALFLPGLSTLQAYGNGVAGPSLAQFGRVAAALIPNGPAGPYCTSIVEPSATGAFGGHSLCSATPQDFDRTSLFGRAFTGEAIVASKFDGPFNFLVGGIYSDYRNHNADYNVNAFNIDYVAGVLGVLTSLGQQGGQAAAGQPVTYPTVFLASPYVRNNSQLFQLKSYGLFGEAYFEPNDRLKLTAGLRYNHDDKSNRARNTIISFPVPYGTANAFDSPFFAAYDADAGRPGIQPVQQRDATFGEFTGRAVIDFQVTPRNLLYASYSRGYKSGGINPPLLPIFNISDSFEPEFVNALEVGSKNSFLGGSLRLNASAFYYQYKGLQLSRIVSRTSVNDNVDADIYGIELEAIARPIPALTVNINASYLHTKVSSDRYITNPRDPSGGRSDAVIVKDISNGSNCTVVPNTAGNSAASNNFVNFVNGEINAGRVVNSSTGRPLFRPGAGLQGTTPFPADSGLNGARGAYSICSALASYVASAGAGPSGVSVLTDGVPVNLRGNRLPQAPDFKVSAGAQYVVDMGTGGSTLVPRVDVILTGGSYGSVFNGNANRIPSYVIVNAQLQLNGRDDRWFVRAFVQNLTDSNAITGLYVSDQPSGLFTNIFTLEPRRYGIAAGVNF</sequence>
<feature type="chain" id="PRO_5020239824" evidence="13">
    <location>
        <begin position="30"/>
        <end position="1018"/>
    </location>
</feature>
<keyword evidence="16" id="KW-0675">Receptor</keyword>
<keyword evidence="8 12" id="KW-0798">TonB box</keyword>
<evidence type="ECO:0000256" key="1">
    <source>
        <dbReference type="ARBA" id="ARBA00004571"/>
    </source>
</evidence>
<dbReference type="InterPro" id="IPR039426">
    <property type="entry name" value="TonB-dep_rcpt-like"/>
</dbReference>
<dbReference type="AlphaFoldDB" id="A0A4Q4J6F3"/>
<evidence type="ECO:0000256" key="6">
    <source>
        <dbReference type="ARBA" id="ARBA00023004"/>
    </source>
</evidence>
<evidence type="ECO:0000256" key="3">
    <source>
        <dbReference type="ARBA" id="ARBA00022452"/>
    </source>
</evidence>
<dbReference type="Gene3D" id="2.40.170.20">
    <property type="entry name" value="TonB-dependent receptor, beta-barrel domain"/>
    <property type="match status" value="2"/>
</dbReference>
<evidence type="ECO:0000256" key="8">
    <source>
        <dbReference type="ARBA" id="ARBA00023077"/>
    </source>
</evidence>
<keyword evidence="5 11" id="KW-0812">Transmembrane</keyword>
<dbReference type="InterPro" id="IPR036942">
    <property type="entry name" value="Beta-barrel_TonB_sf"/>
</dbReference>
<dbReference type="Pfam" id="PF00593">
    <property type="entry name" value="TonB_dep_Rec_b-barrel"/>
    <property type="match status" value="2"/>
</dbReference>
<evidence type="ECO:0000256" key="13">
    <source>
        <dbReference type="SAM" id="SignalP"/>
    </source>
</evidence>
<dbReference type="PANTHER" id="PTHR32552">
    <property type="entry name" value="FERRICHROME IRON RECEPTOR-RELATED"/>
    <property type="match status" value="1"/>
</dbReference>
<evidence type="ECO:0000313" key="16">
    <source>
        <dbReference type="EMBL" id="RYM01601.1"/>
    </source>
</evidence>
<keyword evidence="7" id="KW-0406">Ion transport</keyword>
<dbReference type="Pfam" id="PF07715">
    <property type="entry name" value="Plug"/>
    <property type="match status" value="1"/>
</dbReference>
<feature type="domain" description="TonB-dependent receptor-like beta-barrel" evidence="14">
    <location>
        <begin position="320"/>
        <end position="780"/>
    </location>
</feature>
<dbReference type="InterPro" id="IPR012910">
    <property type="entry name" value="Plug_dom"/>
</dbReference>
<feature type="domain" description="TonB-dependent receptor plug" evidence="15">
    <location>
        <begin position="66"/>
        <end position="173"/>
    </location>
</feature>
<dbReference type="Proteomes" id="UP000292734">
    <property type="component" value="Unassembled WGS sequence"/>
</dbReference>
<evidence type="ECO:0000256" key="7">
    <source>
        <dbReference type="ARBA" id="ARBA00023065"/>
    </source>
</evidence>
<proteinExistence type="inferred from homology"/>
<evidence type="ECO:0000256" key="5">
    <source>
        <dbReference type="ARBA" id="ARBA00022692"/>
    </source>
</evidence>
<dbReference type="InterPro" id="IPR000531">
    <property type="entry name" value="Beta-barrel_TonB"/>
</dbReference>
<dbReference type="PROSITE" id="PS52016">
    <property type="entry name" value="TONB_DEPENDENT_REC_3"/>
    <property type="match status" value="1"/>
</dbReference>
<evidence type="ECO:0000256" key="12">
    <source>
        <dbReference type="RuleBase" id="RU003357"/>
    </source>
</evidence>
<evidence type="ECO:0000313" key="17">
    <source>
        <dbReference type="Proteomes" id="UP000292734"/>
    </source>
</evidence>
<comment type="caution">
    <text evidence="16">The sequence shown here is derived from an EMBL/GenBank/DDBJ whole genome shotgun (WGS) entry which is preliminary data.</text>
</comment>
<dbReference type="PANTHER" id="PTHR32552:SF81">
    <property type="entry name" value="TONB-DEPENDENT OUTER MEMBRANE RECEPTOR"/>
    <property type="match status" value="1"/>
</dbReference>
<evidence type="ECO:0000256" key="2">
    <source>
        <dbReference type="ARBA" id="ARBA00022448"/>
    </source>
</evidence>
<keyword evidence="9 11" id="KW-0472">Membrane</keyword>
<keyword evidence="6" id="KW-0408">Iron</keyword>
<evidence type="ECO:0000256" key="4">
    <source>
        <dbReference type="ARBA" id="ARBA00022496"/>
    </source>
</evidence>
<keyword evidence="10 11" id="KW-0998">Cell outer membrane</keyword>
<keyword evidence="2 11" id="KW-0813">Transport</keyword>
<evidence type="ECO:0000256" key="11">
    <source>
        <dbReference type="PROSITE-ProRule" id="PRU01360"/>
    </source>
</evidence>
<keyword evidence="13" id="KW-0732">Signal</keyword>
<evidence type="ECO:0000259" key="15">
    <source>
        <dbReference type="Pfam" id="PF07715"/>
    </source>
</evidence>
<keyword evidence="4" id="KW-0410">Iron transport</keyword>
<reference evidence="16 17" key="1">
    <citation type="submission" date="2019-02" db="EMBL/GenBank/DDBJ databases">
        <authorList>
            <person name="Feng G."/>
        </authorList>
    </citation>
    <scope>NUCLEOTIDE SEQUENCE [LARGE SCALE GENOMIC DNA]</scope>
    <source>
        <strain evidence="16 17">DSM 26779</strain>
    </source>
</reference>
<name>A0A4Q4J6F3_9SPHN</name>